<comment type="caution">
    <text evidence="7">The sequence shown here is derived from an EMBL/GenBank/DDBJ whole genome shotgun (WGS) entry which is preliminary data.</text>
</comment>
<proteinExistence type="inferred from homology"/>
<evidence type="ECO:0000256" key="5">
    <source>
        <dbReference type="ARBA" id="ARBA00023212"/>
    </source>
</evidence>
<evidence type="ECO:0000256" key="6">
    <source>
        <dbReference type="SAM" id="MobiDB-lite"/>
    </source>
</evidence>
<dbReference type="AlphaFoldDB" id="A0A0T6AVT2"/>
<dbReference type="EMBL" id="LJIG01022698">
    <property type="protein sequence ID" value="KRT79185.1"/>
    <property type="molecule type" value="Genomic_DNA"/>
</dbReference>
<dbReference type="PANTHER" id="PTHR46321:SF1">
    <property type="entry name" value="KIF-BINDING PROTEIN"/>
    <property type="match status" value="1"/>
</dbReference>
<protein>
    <recommendedName>
        <fullName evidence="3">KIF-binding protein</fullName>
    </recommendedName>
</protein>
<gene>
    <name evidence="7" type="ORF">AMK59_6517</name>
</gene>
<comment type="similarity">
    <text evidence="2">Belongs to the KIF-binding protein family.</text>
</comment>
<keyword evidence="4" id="KW-0963">Cytoplasm</keyword>
<accession>A0A0T6AVT2</accession>
<dbReference type="InterPro" id="IPR022083">
    <property type="entry name" value="KBP"/>
</dbReference>
<dbReference type="Proteomes" id="UP000051574">
    <property type="component" value="Unassembled WGS sequence"/>
</dbReference>
<evidence type="ECO:0000256" key="2">
    <source>
        <dbReference type="ARBA" id="ARBA00010305"/>
    </source>
</evidence>
<organism evidence="7 8">
    <name type="scientific">Oryctes borbonicus</name>
    <dbReference type="NCBI Taxonomy" id="1629725"/>
    <lineage>
        <taxon>Eukaryota</taxon>
        <taxon>Metazoa</taxon>
        <taxon>Ecdysozoa</taxon>
        <taxon>Arthropoda</taxon>
        <taxon>Hexapoda</taxon>
        <taxon>Insecta</taxon>
        <taxon>Pterygota</taxon>
        <taxon>Neoptera</taxon>
        <taxon>Endopterygota</taxon>
        <taxon>Coleoptera</taxon>
        <taxon>Polyphaga</taxon>
        <taxon>Scarabaeiformia</taxon>
        <taxon>Scarabaeidae</taxon>
        <taxon>Dynastinae</taxon>
        <taxon>Oryctes</taxon>
    </lineage>
</organism>
<dbReference type="OrthoDB" id="409897at2759"/>
<evidence type="ECO:0000256" key="4">
    <source>
        <dbReference type="ARBA" id="ARBA00022490"/>
    </source>
</evidence>
<dbReference type="Pfam" id="PF12309">
    <property type="entry name" value="KBP_C"/>
    <property type="match status" value="1"/>
</dbReference>
<evidence type="ECO:0000313" key="8">
    <source>
        <dbReference type="Proteomes" id="UP000051574"/>
    </source>
</evidence>
<reference evidence="7 8" key="1">
    <citation type="submission" date="2015-09" db="EMBL/GenBank/DDBJ databases">
        <title>Draft genome of the scarab beetle Oryctes borbonicus.</title>
        <authorList>
            <person name="Meyer J.M."/>
            <person name="Markov G.V."/>
            <person name="Baskaran P."/>
            <person name="Herrmann M."/>
            <person name="Sommer R.J."/>
            <person name="Roedelsperger C."/>
        </authorList>
    </citation>
    <scope>NUCLEOTIDE SEQUENCE [LARGE SCALE GENOMIC DNA]</scope>
    <source>
        <strain evidence="7">OB123</strain>
        <tissue evidence="7">Whole animal</tissue>
    </source>
</reference>
<comment type="subcellular location">
    <subcellularLocation>
        <location evidence="1">Cytoplasm</location>
        <location evidence="1">Cytoskeleton</location>
    </subcellularLocation>
</comment>
<evidence type="ECO:0000256" key="1">
    <source>
        <dbReference type="ARBA" id="ARBA00004245"/>
    </source>
</evidence>
<keyword evidence="8" id="KW-1185">Reference proteome</keyword>
<dbReference type="GO" id="GO:0005856">
    <property type="term" value="C:cytoskeleton"/>
    <property type="evidence" value="ECO:0007669"/>
    <property type="project" value="UniProtKB-SubCell"/>
</dbReference>
<evidence type="ECO:0000313" key="7">
    <source>
        <dbReference type="EMBL" id="KRT79185.1"/>
    </source>
</evidence>
<feature type="region of interest" description="Disordered" evidence="6">
    <location>
        <begin position="233"/>
        <end position="264"/>
    </location>
</feature>
<dbReference type="PANTHER" id="PTHR46321">
    <property type="entry name" value="KIF1-BINDING PROTEIN"/>
    <property type="match status" value="1"/>
</dbReference>
<name>A0A0T6AVT2_9SCAR</name>
<keyword evidence="5" id="KW-0206">Cytoskeleton</keyword>
<sequence>MIDHPELAKAQAELARGWIYYALRLFDASKAKDIDRICNEIFQDESSSSDSCEEHKQDVEEEESVLDAKLQFKFAGQDVRVEDVPATFIKSLEQAKALFYYTNTWLKRARLYYTLRDHPFMYVSCVLDLSELYRYLAFYETDLDAQYNVQKRRADALETLSGILKEVRPQCYIAVSVELLRELAEVQIELMGLNLKRIYKTQADTTGNPENIKRRVDAVSTIQTKLEKFGNMLGHGSFDEPESSQEGSGNPHDSIMEDGNTTSD</sequence>
<evidence type="ECO:0000256" key="3">
    <source>
        <dbReference type="ARBA" id="ARBA00016840"/>
    </source>
</evidence>